<dbReference type="SUPFAM" id="SSF51556">
    <property type="entry name" value="Metallo-dependent hydrolases"/>
    <property type="match status" value="1"/>
</dbReference>
<protein>
    <submittedName>
        <fullName evidence="3">Amidohydrolase</fullName>
    </submittedName>
</protein>
<dbReference type="OrthoDB" id="9796020at2"/>
<dbReference type="Gene3D" id="2.30.40.10">
    <property type="entry name" value="Urease, subunit C, domain 1"/>
    <property type="match status" value="1"/>
</dbReference>
<keyword evidence="4" id="KW-1185">Reference proteome</keyword>
<keyword evidence="1 3" id="KW-0378">Hydrolase</keyword>
<dbReference type="InterPro" id="IPR006680">
    <property type="entry name" value="Amidohydro-rel"/>
</dbReference>
<dbReference type="SUPFAM" id="SSF51338">
    <property type="entry name" value="Composite domain of metallo-dependent hydrolases"/>
    <property type="match status" value="1"/>
</dbReference>
<accession>A0A2X3MLX7</accession>
<dbReference type="InterPro" id="IPR050287">
    <property type="entry name" value="MTA/SAH_deaminase"/>
</dbReference>
<sequence length="439" mass="46628">MALIIERARIADLGGTCHPSGYLLIEGDRIAATSSGPAPEVAGAERIDAGGRLVTPGLVNAHAHLYSSLARGMPLPHFSPHSFREILDQLWWKLDRALDLDTVYQSALVGAVGHLRCGVTSLFDHHASPAAIAGSLSQLKRAISQVGLRADLCYEVTDRGGEREREEGIAENVRFAREEREGGHFAAHMGLHASFTLSDETLTRAGEAAAPLKLPFHIHLAEGKEDPLDALHQHGVRTAERLDRFGILTEGTLLIHGVHLAGAELALLAQRPASVIHNPRSNMNNAVGAAQVGAMLARGVRVGIGTDGFGCDIVGELLAARLLAHHVTGDPTALGDPALLSLVHHNYALAERAFGVPLGKLAPGYAADLVVWDYDPPTPLDAGNLLAHLLFGSINEGLRPWAVIVGGEVRLREGQVLGLDETAALAIARGAAERLWARV</sequence>
<dbReference type="PANTHER" id="PTHR43794:SF11">
    <property type="entry name" value="AMIDOHYDROLASE-RELATED DOMAIN-CONTAINING PROTEIN"/>
    <property type="match status" value="1"/>
</dbReference>
<evidence type="ECO:0000313" key="3">
    <source>
        <dbReference type="EMBL" id="SQD92944.1"/>
    </source>
</evidence>
<dbReference type="RefSeq" id="WP_122031294.1">
    <property type="nucleotide sequence ID" value="NZ_LS483254.1"/>
</dbReference>
<proteinExistence type="predicted"/>
<reference evidence="4" key="1">
    <citation type="submission" date="2018-05" db="EMBL/GenBank/DDBJ databases">
        <authorList>
            <person name="Hao L."/>
        </authorList>
    </citation>
    <scope>NUCLEOTIDE SEQUENCE [LARGE SCALE GENOMIC DNA]</scope>
</reference>
<evidence type="ECO:0000313" key="4">
    <source>
        <dbReference type="Proteomes" id="UP000249818"/>
    </source>
</evidence>
<dbReference type="InterPro" id="IPR032466">
    <property type="entry name" value="Metal_Hydrolase"/>
</dbReference>
<gene>
    <name evidence="3" type="ORF">BARAN1_0920</name>
</gene>
<dbReference type="Gene3D" id="3.20.20.140">
    <property type="entry name" value="Metal-dependent hydrolases"/>
    <property type="match status" value="1"/>
</dbReference>
<dbReference type="KEGG" id="bana:BARAN1_0920"/>
<feature type="domain" description="Amidohydrolase-related" evidence="2">
    <location>
        <begin position="53"/>
        <end position="388"/>
    </location>
</feature>
<dbReference type="Proteomes" id="UP000249818">
    <property type="component" value="Chromosome BARAN1"/>
</dbReference>
<dbReference type="GO" id="GO:0016810">
    <property type="term" value="F:hydrolase activity, acting on carbon-nitrogen (but not peptide) bonds"/>
    <property type="evidence" value="ECO:0007669"/>
    <property type="project" value="InterPro"/>
</dbReference>
<dbReference type="InterPro" id="IPR011059">
    <property type="entry name" value="Metal-dep_hydrolase_composite"/>
</dbReference>
<dbReference type="Pfam" id="PF01979">
    <property type="entry name" value="Amidohydro_1"/>
    <property type="match status" value="1"/>
</dbReference>
<organism evidence="3 4">
    <name type="scientific">Candidatus Bipolaricaulis anaerobius</name>
    <dbReference type="NCBI Taxonomy" id="2026885"/>
    <lineage>
        <taxon>Bacteria</taxon>
        <taxon>Candidatus Bipolaricaulota</taxon>
        <taxon>Candidatus Bipolaricaulia</taxon>
        <taxon>Candidatus Bipolaricaulales</taxon>
        <taxon>Candidatus Bipolaricaulaceae</taxon>
        <taxon>Candidatus Bipolaricaulis</taxon>
    </lineage>
</organism>
<name>A0A2X3MLX7_9BACT</name>
<dbReference type="EMBL" id="LS483254">
    <property type="protein sequence ID" value="SQD92944.1"/>
    <property type="molecule type" value="Genomic_DNA"/>
</dbReference>
<dbReference type="PANTHER" id="PTHR43794">
    <property type="entry name" value="AMINOHYDROLASE SSNA-RELATED"/>
    <property type="match status" value="1"/>
</dbReference>
<evidence type="ECO:0000256" key="1">
    <source>
        <dbReference type="ARBA" id="ARBA00022801"/>
    </source>
</evidence>
<dbReference type="AlphaFoldDB" id="A0A2X3MLX7"/>
<evidence type="ECO:0000259" key="2">
    <source>
        <dbReference type="Pfam" id="PF01979"/>
    </source>
</evidence>